<sequence>EAQSIIVLDDGLPQELLFQTYVSDIEVDGSNNKWIGTIGAGLYYFSSDGQETIYHFTKDNSPLPTNNVVDVAIDQTNGIVYIATDKGLVSYGSGGSETMTTLENAFIFPNPVRPDYNMNDKKIQIRGITENMNIKITDIEGNLVAEAQSNVNTRYRGYNLEIDGGSAYWNGKNLGNNSVASGVYLIMLSDLDSYETKVLKLMVVR</sequence>
<proteinExistence type="predicted"/>
<feature type="non-terminal residue" evidence="1">
    <location>
        <position position="1"/>
    </location>
</feature>
<name>A0A3D6BRN6_9FLAO</name>
<dbReference type="EMBL" id="DPRK01000129">
    <property type="protein sequence ID" value="HCY81574.1"/>
    <property type="molecule type" value="Genomic_DNA"/>
</dbReference>
<dbReference type="AlphaFoldDB" id="A0A3D6BRN6"/>
<reference evidence="1 2" key="1">
    <citation type="journal article" date="2018" name="Nat. Biotechnol.">
        <title>A standardized bacterial taxonomy based on genome phylogeny substantially revises the tree of life.</title>
        <authorList>
            <person name="Parks D.H."/>
            <person name="Chuvochina M."/>
            <person name="Waite D.W."/>
            <person name="Rinke C."/>
            <person name="Skarshewski A."/>
            <person name="Chaumeil P.A."/>
            <person name="Hugenholtz P."/>
        </authorList>
    </citation>
    <scope>NUCLEOTIDE SEQUENCE [LARGE SCALE GENOMIC DNA]</scope>
    <source>
        <strain evidence="1">UBA10227</strain>
    </source>
</reference>
<dbReference type="Gene3D" id="2.130.10.10">
    <property type="entry name" value="YVTN repeat-like/Quinoprotein amine dehydrogenase"/>
    <property type="match status" value="1"/>
</dbReference>
<dbReference type="Gene3D" id="2.60.40.4070">
    <property type="match status" value="1"/>
</dbReference>
<organism evidence="1 2">
    <name type="scientific">Xanthomarina gelatinilytica</name>
    <dbReference type="NCBI Taxonomy" id="1137281"/>
    <lineage>
        <taxon>Bacteria</taxon>
        <taxon>Pseudomonadati</taxon>
        <taxon>Bacteroidota</taxon>
        <taxon>Flavobacteriia</taxon>
        <taxon>Flavobacteriales</taxon>
        <taxon>Flavobacteriaceae</taxon>
        <taxon>Xanthomarina</taxon>
    </lineage>
</organism>
<dbReference type="InterPro" id="IPR015943">
    <property type="entry name" value="WD40/YVTN_repeat-like_dom_sf"/>
</dbReference>
<dbReference type="SUPFAM" id="SSF63829">
    <property type="entry name" value="Calcium-dependent phosphotriesterase"/>
    <property type="match status" value="1"/>
</dbReference>
<gene>
    <name evidence="1" type="ORF">DHV22_08220</name>
</gene>
<protein>
    <submittedName>
        <fullName evidence="1">ABC transporter substrate-binding protein</fullName>
    </submittedName>
</protein>
<comment type="caution">
    <text evidence="1">The sequence shown here is derived from an EMBL/GenBank/DDBJ whole genome shotgun (WGS) entry which is preliminary data.</text>
</comment>
<dbReference type="Proteomes" id="UP000263268">
    <property type="component" value="Unassembled WGS sequence"/>
</dbReference>
<evidence type="ECO:0000313" key="2">
    <source>
        <dbReference type="Proteomes" id="UP000263268"/>
    </source>
</evidence>
<evidence type="ECO:0000313" key="1">
    <source>
        <dbReference type="EMBL" id="HCY81574.1"/>
    </source>
</evidence>
<accession>A0A3D6BRN6</accession>